<dbReference type="InterPro" id="IPR016064">
    <property type="entry name" value="NAD/diacylglycerol_kinase_sf"/>
</dbReference>
<dbReference type="Gene3D" id="3.40.50.10330">
    <property type="entry name" value="Probable inorganic polyphosphate/atp-NAD kinase, domain 1"/>
    <property type="match status" value="1"/>
</dbReference>
<dbReference type="SMART" id="SM00046">
    <property type="entry name" value="DAGKc"/>
    <property type="match status" value="1"/>
</dbReference>
<keyword evidence="1" id="KW-0808">Transferase</keyword>
<keyword evidence="5" id="KW-0472">Membrane</keyword>
<comment type="caution">
    <text evidence="7">The sequence shown here is derived from an EMBL/GenBank/DDBJ whole genome shotgun (WGS) entry which is preliminary data.</text>
</comment>
<evidence type="ECO:0000259" key="6">
    <source>
        <dbReference type="PROSITE" id="PS50146"/>
    </source>
</evidence>
<keyword evidence="5" id="KW-0812">Transmembrane</keyword>
<feature type="domain" description="DAGKc" evidence="6">
    <location>
        <begin position="4"/>
        <end position="134"/>
    </location>
</feature>
<dbReference type="InterPro" id="IPR005218">
    <property type="entry name" value="Diacylglycerol/lipid_kinase"/>
</dbReference>
<evidence type="ECO:0000256" key="5">
    <source>
        <dbReference type="SAM" id="Phobius"/>
    </source>
</evidence>
<dbReference type="AlphaFoldDB" id="A0A368ULR1"/>
<dbReference type="PROSITE" id="PS50146">
    <property type="entry name" value="DAGK"/>
    <property type="match status" value="1"/>
</dbReference>
<dbReference type="PANTHER" id="PTHR12358">
    <property type="entry name" value="SPHINGOSINE KINASE"/>
    <property type="match status" value="1"/>
</dbReference>
<evidence type="ECO:0000256" key="1">
    <source>
        <dbReference type="ARBA" id="ARBA00022679"/>
    </source>
</evidence>
<sequence>MSSSENRKILFIINPISGNNQKNDVEGEITRFCKTHSLPASFLETTGENDEERITETINNNSPDTVVAVGGDGTVNLVASALINTKTKLGIIPTGSANGMAFELNIPTNFEQALSVIERNASRVIDLLKINKKHLAIHLSDLGMNARIIKRFDQEKIRGFYGYARQFFKELKSPSHFKCIVDCEGKKRRKYKAVMLVMTNTHFFGTGAVVNPTGKIDDGKFEIVVIKPYPWYYIFHMFLAFFTGNIHRLRHIRTLSCRHARIKMQPAQDLQVDGEPVGELKQLEVEVLPSAINIIYNHQENHFFVKT</sequence>
<dbReference type="RefSeq" id="WP_114437979.1">
    <property type="nucleotide sequence ID" value="NZ_QPIZ01000033.1"/>
</dbReference>
<dbReference type="GO" id="GO:0016301">
    <property type="term" value="F:kinase activity"/>
    <property type="evidence" value="ECO:0007669"/>
    <property type="project" value="UniProtKB-KW"/>
</dbReference>
<evidence type="ECO:0000256" key="4">
    <source>
        <dbReference type="ARBA" id="ARBA00022840"/>
    </source>
</evidence>
<dbReference type="Proteomes" id="UP000252733">
    <property type="component" value="Unassembled WGS sequence"/>
</dbReference>
<name>A0A368ULR1_9BACT</name>
<evidence type="ECO:0000256" key="2">
    <source>
        <dbReference type="ARBA" id="ARBA00022741"/>
    </source>
</evidence>
<evidence type="ECO:0000256" key="3">
    <source>
        <dbReference type="ARBA" id="ARBA00022777"/>
    </source>
</evidence>
<dbReference type="InterPro" id="IPR045540">
    <property type="entry name" value="YegS/DAGK_C"/>
</dbReference>
<dbReference type="NCBIfam" id="TIGR00147">
    <property type="entry name" value="YegS/Rv2252/BmrU family lipid kinase"/>
    <property type="match status" value="1"/>
</dbReference>
<dbReference type="Pfam" id="PF00781">
    <property type="entry name" value="DAGK_cat"/>
    <property type="match status" value="1"/>
</dbReference>
<proteinExistence type="predicted"/>
<dbReference type="InterPro" id="IPR050187">
    <property type="entry name" value="Lipid_Phosphate_FormReg"/>
</dbReference>
<feature type="transmembrane region" description="Helical" evidence="5">
    <location>
        <begin position="193"/>
        <end position="210"/>
    </location>
</feature>
<dbReference type="Gene3D" id="2.60.200.40">
    <property type="match status" value="1"/>
</dbReference>
<keyword evidence="4" id="KW-0067">ATP-binding</keyword>
<accession>A0A368ULR1</accession>
<evidence type="ECO:0000313" key="7">
    <source>
        <dbReference type="EMBL" id="RCW28950.1"/>
    </source>
</evidence>
<dbReference type="GO" id="GO:0008654">
    <property type="term" value="P:phospholipid biosynthetic process"/>
    <property type="evidence" value="ECO:0007669"/>
    <property type="project" value="InterPro"/>
</dbReference>
<keyword evidence="3 7" id="KW-0418">Kinase</keyword>
<reference evidence="7 8" key="1">
    <citation type="submission" date="2018-07" db="EMBL/GenBank/DDBJ databases">
        <title>Freshwater and sediment microbial communities from various areas in North America, analyzing microbe dynamics in response to fracking.</title>
        <authorList>
            <person name="Lamendella R."/>
        </authorList>
    </citation>
    <scope>NUCLEOTIDE SEQUENCE [LARGE SCALE GENOMIC DNA]</scope>
    <source>
        <strain evidence="7 8">160A</strain>
    </source>
</reference>
<dbReference type="SUPFAM" id="SSF111331">
    <property type="entry name" value="NAD kinase/diacylglycerol kinase-like"/>
    <property type="match status" value="1"/>
</dbReference>
<dbReference type="InterPro" id="IPR001206">
    <property type="entry name" value="Diacylglycerol_kinase_cat_dom"/>
</dbReference>
<protein>
    <submittedName>
        <fullName evidence="7">YegS/Rv2252/BmrU family lipid kinase</fullName>
    </submittedName>
</protein>
<feature type="transmembrane region" description="Helical" evidence="5">
    <location>
        <begin position="230"/>
        <end position="249"/>
    </location>
</feature>
<gene>
    <name evidence="7" type="ORF">DFO77_1333</name>
</gene>
<evidence type="ECO:0000313" key="8">
    <source>
        <dbReference type="Proteomes" id="UP000252733"/>
    </source>
</evidence>
<dbReference type="GO" id="GO:0005524">
    <property type="term" value="F:ATP binding"/>
    <property type="evidence" value="ECO:0007669"/>
    <property type="project" value="UniProtKB-KW"/>
</dbReference>
<organism evidence="7 8">
    <name type="scientific">Marinilabilia salmonicolor</name>
    <dbReference type="NCBI Taxonomy" id="989"/>
    <lineage>
        <taxon>Bacteria</taxon>
        <taxon>Pseudomonadati</taxon>
        <taxon>Bacteroidota</taxon>
        <taxon>Bacteroidia</taxon>
        <taxon>Marinilabiliales</taxon>
        <taxon>Marinilabiliaceae</taxon>
        <taxon>Marinilabilia</taxon>
    </lineage>
</organism>
<dbReference type="PANTHER" id="PTHR12358:SF54">
    <property type="entry name" value="SPHINGOSINE KINASE RELATED PROTEIN"/>
    <property type="match status" value="1"/>
</dbReference>
<dbReference type="EMBL" id="QPIZ01000033">
    <property type="protein sequence ID" value="RCW28950.1"/>
    <property type="molecule type" value="Genomic_DNA"/>
</dbReference>
<keyword evidence="5" id="KW-1133">Transmembrane helix</keyword>
<dbReference type="InterPro" id="IPR017438">
    <property type="entry name" value="ATP-NAD_kinase_N"/>
</dbReference>
<keyword evidence="2" id="KW-0547">Nucleotide-binding</keyword>
<dbReference type="Pfam" id="PF19279">
    <property type="entry name" value="YegS_C"/>
    <property type="match status" value="1"/>
</dbReference>
<keyword evidence="8" id="KW-1185">Reference proteome</keyword>